<sequence>MRGIPDQTTAEGSGWRRERGLPSMSEVHGTIAVASGAPAWRKAAAFLGPGYLVAVGYMDPGNWATSLAGGSQFGYALLFVALLSNIMAIILQALAARLAVATGRDLAQACRDAYPAPVAFVLWVIAEIAICATDLAEVIGTAIGLNLLFGIPLEIGVIITALDVFLVLYLQTKGFRWVEALVITLLGVIAVSFLIQILMADPNWSGVIRGFAPTTDLVTNPAMLYLALGIIGATVMPHNLYLHSGIVQTRAYATDEAGKRDAIRYATFDSTFALMFALTINASILILAASAFHANGQHDVVELDKAYALLHPLLGSALAPTLFAIALLACGLNSTVTATMAGQIVMEGFLNIRLQPWLRRLITRAIAIVPAAVVTILYGASGTGKLLIFSQVILSLQLPFAVVPLVMFTAEKRKMGVFAAPRWLTAIAAITAAIIIVLNLKLIYDVATGG</sequence>
<feature type="transmembrane region" description="Helical" evidence="7">
    <location>
        <begin position="147"/>
        <end position="170"/>
    </location>
</feature>
<keyword evidence="10" id="KW-1185">Reference proteome</keyword>
<evidence type="ECO:0000256" key="7">
    <source>
        <dbReference type="HAMAP-Rule" id="MF_00221"/>
    </source>
</evidence>
<dbReference type="NCBIfam" id="NF037982">
    <property type="entry name" value="Nramp_1"/>
    <property type="match status" value="1"/>
</dbReference>
<name>A0A840ASC7_9HYPH</name>
<dbReference type="EMBL" id="JACIDS010000003">
    <property type="protein sequence ID" value="MBB3931721.1"/>
    <property type="molecule type" value="Genomic_DNA"/>
</dbReference>
<feature type="transmembrane region" description="Helical" evidence="7">
    <location>
        <begin position="361"/>
        <end position="380"/>
    </location>
</feature>
<evidence type="ECO:0000256" key="5">
    <source>
        <dbReference type="ARBA" id="ARBA00022989"/>
    </source>
</evidence>
<feature type="transmembrane region" description="Helical" evidence="7">
    <location>
        <begin position="422"/>
        <end position="444"/>
    </location>
</feature>
<gene>
    <name evidence="7" type="primary">mntH</name>
    <name evidence="9" type="ORF">GGR25_002771</name>
</gene>
<feature type="transmembrane region" description="Helical" evidence="7">
    <location>
        <begin position="272"/>
        <end position="293"/>
    </location>
</feature>
<evidence type="ECO:0000256" key="8">
    <source>
        <dbReference type="SAM" id="MobiDB-lite"/>
    </source>
</evidence>
<comment type="caution">
    <text evidence="9">The sequence shown here is derived from an EMBL/GenBank/DDBJ whole genome shotgun (WGS) entry which is preliminary data.</text>
</comment>
<evidence type="ECO:0000256" key="1">
    <source>
        <dbReference type="ARBA" id="ARBA00004141"/>
    </source>
</evidence>
<protein>
    <recommendedName>
        <fullName evidence="7">Divalent metal cation transporter MntH</fullName>
    </recommendedName>
</protein>
<feature type="region of interest" description="Disordered" evidence="8">
    <location>
        <begin position="1"/>
        <end position="20"/>
    </location>
</feature>
<feature type="transmembrane region" description="Helical" evidence="7">
    <location>
        <begin position="116"/>
        <end position="135"/>
    </location>
</feature>
<keyword evidence="7" id="KW-1003">Cell membrane</keyword>
<dbReference type="Pfam" id="PF01566">
    <property type="entry name" value="Nramp"/>
    <property type="match status" value="1"/>
</dbReference>
<evidence type="ECO:0000256" key="4">
    <source>
        <dbReference type="ARBA" id="ARBA00022847"/>
    </source>
</evidence>
<dbReference type="NCBIfam" id="TIGR01197">
    <property type="entry name" value="nramp"/>
    <property type="match status" value="1"/>
</dbReference>
<accession>A0A840ASC7</accession>
<keyword evidence="2 7" id="KW-0813">Transport</keyword>
<keyword evidence="5 7" id="KW-1133">Transmembrane helix</keyword>
<evidence type="ECO:0000256" key="2">
    <source>
        <dbReference type="ARBA" id="ARBA00022448"/>
    </source>
</evidence>
<dbReference type="Proteomes" id="UP000553963">
    <property type="component" value="Unassembled WGS sequence"/>
</dbReference>
<comment type="subcellular location">
    <subcellularLocation>
        <location evidence="7">Cell membrane</location>
        <topology evidence="7">Multi-pass membrane protein</topology>
    </subcellularLocation>
    <subcellularLocation>
        <location evidence="1">Membrane</location>
        <topology evidence="1">Multi-pass membrane protein</topology>
    </subcellularLocation>
</comment>
<dbReference type="GO" id="GO:0034755">
    <property type="term" value="P:iron ion transmembrane transport"/>
    <property type="evidence" value="ECO:0007669"/>
    <property type="project" value="TreeGrafter"/>
</dbReference>
<dbReference type="PANTHER" id="PTHR11706:SF33">
    <property type="entry name" value="NATURAL RESISTANCE-ASSOCIATED MACROPHAGE PROTEIN 2"/>
    <property type="match status" value="1"/>
</dbReference>
<comment type="similarity">
    <text evidence="7">Belongs to the NRAMP family.</text>
</comment>
<feature type="transmembrane region" description="Helical" evidence="7">
    <location>
        <begin position="73"/>
        <end position="95"/>
    </location>
</feature>
<keyword evidence="4 7" id="KW-0769">Symport</keyword>
<dbReference type="RefSeq" id="WP_183399332.1">
    <property type="nucleotide sequence ID" value="NZ_JACIDS010000003.1"/>
</dbReference>
<dbReference type="GO" id="GO:0005384">
    <property type="term" value="F:manganese ion transmembrane transporter activity"/>
    <property type="evidence" value="ECO:0007669"/>
    <property type="project" value="TreeGrafter"/>
</dbReference>
<evidence type="ECO:0000256" key="3">
    <source>
        <dbReference type="ARBA" id="ARBA00022692"/>
    </source>
</evidence>
<dbReference type="GO" id="GO:0015086">
    <property type="term" value="F:cadmium ion transmembrane transporter activity"/>
    <property type="evidence" value="ECO:0007669"/>
    <property type="project" value="TreeGrafter"/>
</dbReference>
<reference evidence="9 10" key="1">
    <citation type="submission" date="2020-08" db="EMBL/GenBank/DDBJ databases">
        <title>Genomic Encyclopedia of Type Strains, Phase IV (KMG-IV): sequencing the most valuable type-strain genomes for metagenomic binning, comparative biology and taxonomic classification.</title>
        <authorList>
            <person name="Goeker M."/>
        </authorList>
    </citation>
    <scope>NUCLEOTIDE SEQUENCE [LARGE SCALE GENOMIC DNA]</scope>
    <source>
        <strain evidence="9 10">DSM 25966</strain>
    </source>
</reference>
<proteinExistence type="inferred from homology"/>
<dbReference type="NCBIfam" id="NF001923">
    <property type="entry name" value="PRK00701.1"/>
    <property type="match status" value="1"/>
</dbReference>
<feature type="transmembrane region" description="Helical" evidence="7">
    <location>
        <begin position="222"/>
        <end position="242"/>
    </location>
</feature>
<dbReference type="PRINTS" id="PR00447">
    <property type="entry name" value="NATRESASSCMP"/>
</dbReference>
<evidence type="ECO:0000313" key="10">
    <source>
        <dbReference type="Proteomes" id="UP000553963"/>
    </source>
</evidence>
<feature type="compositionally biased region" description="Polar residues" evidence="8">
    <location>
        <begin position="1"/>
        <end position="11"/>
    </location>
</feature>
<dbReference type="HAMAP" id="MF_00221">
    <property type="entry name" value="NRAMP"/>
    <property type="match status" value="1"/>
</dbReference>
<dbReference type="GO" id="GO:0015293">
    <property type="term" value="F:symporter activity"/>
    <property type="evidence" value="ECO:0007669"/>
    <property type="project" value="UniProtKB-UniRule"/>
</dbReference>
<dbReference type="GO" id="GO:0005886">
    <property type="term" value="C:plasma membrane"/>
    <property type="evidence" value="ECO:0007669"/>
    <property type="project" value="UniProtKB-SubCell"/>
</dbReference>
<dbReference type="AlphaFoldDB" id="A0A840ASC7"/>
<dbReference type="InterPro" id="IPR001046">
    <property type="entry name" value="NRAMP_fam"/>
</dbReference>
<keyword evidence="7" id="KW-0406">Ion transport</keyword>
<keyword evidence="6 7" id="KW-0472">Membrane</keyword>
<comment type="function">
    <text evidence="7">H(+)-stimulated, divalent metal cation uptake system.</text>
</comment>
<evidence type="ECO:0000313" key="9">
    <source>
        <dbReference type="EMBL" id="MBB3931721.1"/>
    </source>
</evidence>
<feature type="transmembrane region" description="Helical" evidence="7">
    <location>
        <begin position="313"/>
        <end position="340"/>
    </location>
</feature>
<organism evidence="9 10">
    <name type="scientific">Kaistia hirudinis</name>
    <dbReference type="NCBI Taxonomy" id="1293440"/>
    <lineage>
        <taxon>Bacteria</taxon>
        <taxon>Pseudomonadati</taxon>
        <taxon>Pseudomonadota</taxon>
        <taxon>Alphaproteobacteria</taxon>
        <taxon>Hyphomicrobiales</taxon>
        <taxon>Kaistiaceae</taxon>
        <taxon>Kaistia</taxon>
    </lineage>
</organism>
<feature type="transmembrane region" description="Helical" evidence="7">
    <location>
        <begin position="386"/>
        <end position="410"/>
    </location>
</feature>
<dbReference type="PANTHER" id="PTHR11706">
    <property type="entry name" value="SOLUTE CARRIER PROTEIN FAMILY 11 MEMBER"/>
    <property type="match status" value="1"/>
</dbReference>
<feature type="transmembrane region" description="Helical" evidence="7">
    <location>
        <begin position="177"/>
        <end position="199"/>
    </location>
</feature>
<evidence type="ECO:0000256" key="6">
    <source>
        <dbReference type="ARBA" id="ARBA00023136"/>
    </source>
</evidence>
<keyword evidence="3 7" id="KW-0812">Transmembrane</keyword>
<dbReference type="GO" id="GO:0046872">
    <property type="term" value="F:metal ion binding"/>
    <property type="evidence" value="ECO:0007669"/>
    <property type="project" value="UniProtKB-UniRule"/>
</dbReference>